<evidence type="ECO:0000313" key="6">
    <source>
        <dbReference type="Proteomes" id="UP000218765"/>
    </source>
</evidence>
<dbReference type="Pfam" id="PF25917">
    <property type="entry name" value="BSH_RND"/>
    <property type="match status" value="1"/>
</dbReference>
<evidence type="ECO:0000259" key="4">
    <source>
        <dbReference type="Pfam" id="PF25989"/>
    </source>
</evidence>
<comment type="similarity">
    <text evidence="1">Belongs to the membrane fusion protein (MFP) (TC 8.A.1) family.</text>
</comment>
<feature type="coiled-coil region" evidence="2">
    <location>
        <begin position="176"/>
        <end position="217"/>
    </location>
</feature>
<dbReference type="PANTHER" id="PTHR30469">
    <property type="entry name" value="MULTIDRUG RESISTANCE PROTEIN MDTA"/>
    <property type="match status" value="1"/>
</dbReference>
<keyword evidence="2" id="KW-0175">Coiled coil</keyword>
<gene>
    <name evidence="5" type="ORF">FOKN1_2873</name>
</gene>
<proteinExistence type="inferred from homology"/>
<dbReference type="KEGG" id="ttc:FOKN1_2873"/>
<evidence type="ECO:0000256" key="2">
    <source>
        <dbReference type="SAM" id="Coils"/>
    </source>
</evidence>
<evidence type="ECO:0000259" key="3">
    <source>
        <dbReference type="Pfam" id="PF25917"/>
    </source>
</evidence>
<dbReference type="InterPro" id="IPR058637">
    <property type="entry name" value="YknX-like_C"/>
</dbReference>
<accession>A0A1Z4VUB2</accession>
<dbReference type="Gene3D" id="2.40.30.170">
    <property type="match status" value="1"/>
</dbReference>
<keyword evidence="6" id="KW-1185">Reference proteome</keyword>
<feature type="domain" description="Multidrug resistance protein MdtA-like barrel-sandwich hybrid" evidence="3">
    <location>
        <begin position="86"/>
        <end position="252"/>
    </location>
</feature>
<dbReference type="GO" id="GO:0015562">
    <property type="term" value="F:efflux transmembrane transporter activity"/>
    <property type="evidence" value="ECO:0007669"/>
    <property type="project" value="TreeGrafter"/>
</dbReference>
<dbReference type="AlphaFoldDB" id="A0A1Z4VUB2"/>
<dbReference type="NCBIfam" id="TIGR01730">
    <property type="entry name" value="RND_mfp"/>
    <property type="match status" value="1"/>
</dbReference>
<dbReference type="PANTHER" id="PTHR30469:SF15">
    <property type="entry name" value="HLYD FAMILY OF SECRETION PROTEINS"/>
    <property type="match status" value="1"/>
</dbReference>
<dbReference type="GO" id="GO:1990281">
    <property type="term" value="C:efflux pump complex"/>
    <property type="evidence" value="ECO:0007669"/>
    <property type="project" value="TreeGrafter"/>
</dbReference>
<dbReference type="Pfam" id="PF25989">
    <property type="entry name" value="YknX_C"/>
    <property type="match status" value="1"/>
</dbReference>
<sequence>MGFPSNPAASDTVKPRPVIRSRFPYKSLSLLALVAIAVALVLTRPAPPPAAGEPPPLRVRVATVAQEDVTPLERVSGRLQAARQSRLRFEVGGQVERRRVEPGMQVGAGQPLLELDAADLRAAVTEARAGFSQEQTQIERDRRLLVLARDNVALQRDEVRRLESLSARELGSASQLDAARGQLLQLEAELARLQAGVDTAEARLALRRTALERAERDLARSVLKAPFAGVVNAVALETGDYVTPGGEAVTLVDPTALDFYAELRGEVARALAPGQAVTVEVDGRMLEGRILALQAEPDETTFTHAVRVRLDGAHASPGELAMAAFPLRRREAARLIPVTAVLRDEGRSYVFRVTDGRLERLPVELGLRLDSRYIVRTGPAAGQVIVARDVAALSDGQPVEIVGD</sequence>
<feature type="domain" description="YknX-like C-terminal permuted SH3-like" evidence="4">
    <location>
        <begin position="336"/>
        <end position="401"/>
    </location>
</feature>
<dbReference type="SUPFAM" id="SSF111369">
    <property type="entry name" value="HlyD-like secretion proteins"/>
    <property type="match status" value="1"/>
</dbReference>
<organism evidence="5 6">
    <name type="scientific">Thiohalobacter thiocyanaticus</name>
    <dbReference type="NCBI Taxonomy" id="585455"/>
    <lineage>
        <taxon>Bacteria</taxon>
        <taxon>Pseudomonadati</taxon>
        <taxon>Pseudomonadota</taxon>
        <taxon>Gammaproteobacteria</taxon>
        <taxon>Thiohalobacterales</taxon>
        <taxon>Thiohalobacteraceae</taxon>
        <taxon>Thiohalobacter</taxon>
    </lineage>
</organism>
<dbReference type="Proteomes" id="UP000218765">
    <property type="component" value="Chromosome"/>
</dbReference>
<dbReference type="Gene3D" id="2.40.420.20">
    <property type="match status" value="1"/>
</dbReference>
<dbReference type="InterPro" id="IPR058625">
    <property type="entry name" value="MdtA-like_BSH"/>
</dbReference>
<evidence type="ECO:0000256" key="1">
    <source>
        <dbReference type="ARBA" id="ARBA00009477"/>
    </source>
</evidence>
<evidence type="ECO:0000313" key="5">
    <source>
        <dbReference type="EMBL" id="BAZ95231.1"/>
    </source>
</evidence>
<dbReference type="EMBL" id="AP018052">
    <property type="protein sequence ID" value="BAZ95231.1"/>
    <property type="molecule type" value="Genomic_DNA"/>
</dbReference>
<dbReference type="Gene3D" id="2.40.50.100">
    <property type="match status" value="1"/>
</dbReference>
<dbReference type="InterPro" id="IPR006143">
    <property type="entry name" value="RND_pump_MFP"/>
</dbReference>
<reference evidence="5 6" key="1">
    <citation type="submission" date="2017-05" db="EMBL/GenBank/DDBJ databases">
        <title>Thiocyanate degradation by Thiohalobacter thiocyanaticus FOKN1.</title>
        <authorList>
            <person name="Oshiki M."/>
            <person name="Fukushima T."/>
            <person name="Kawano S."/>
            <person name="Nakagawa J."/>
        </authorList>
    </citation>
    <scope>NUCLEOTIDE SEQUENCE [LARGE SCALE GENOMIC DNA]</scope>
    <source>
        <strain evidence="5 6">FOKN1</strain>
    </source>
</reference>
<name>A0A1Z4VUB2_9GAMM</name>
<dbReference type="Gene3D" id="1.10.287.470">
    <property type="entry name" value="Helix hairpin bin"/>
    <property type="match status" value="1"/>
</dbReference>
<protein>
    <submittedName>
        <fullName evidence="5">Efflux membrane fusion protein</fullName>
    </submittedName>
</protein>